<keyword evidence="1" id="KW-0547">Nucleotide-binding</keyword>
<keyword evidence="2" id="KW-1185">Reference proteome</keyword>
<accession>A0A3N0DHT6</accession>
<name>A0A3N0DHT6_SINP1</name>
<keyword evidence="1" id="KW-0067">ATP-binding</keyword>
<comment type="caution">
    <text evidence="1">The sequence shown here is derived from an EMBL/GenBank/DDBJ whole genome shotgun (WGS) entry which is preliminary data.</text>
</comment>
<reference evidence="1 2" key="1">
    <citation type="submission" date="2018-10" db="EMBL/GenBank/DDBJ databases">
        <title>Sinomicrobium pectinilyticum sp. nov., a pectinase-producing bacterium isolated from alkaline and saline soil, and emended description of the genus Sinomicrobium.</title>
        <authorList>
            <person name="Cheng B."/>
            <person name="Li C."/>
            <person name="Lai Q."/>
            <person name="Du M."/>
            <person name="Shao Z."/>
            <person name="Xu P."/>
            <person name="Yang C."/>
        </authorList>
    </citation>
    <scope>NUCLEOTIDE SEQUENCE [LARGE SCALE GENOMIC DNA]</scope>
    <source>
        <strain evidence="1 2">5DNS001</strain>
    </source>
</reference>
<evidence type="ECO:0000313" key="1">
    <source>
        <dbReference type="EMBL" id="RNL75240.1"/>
    </source>
</evidence>
<dbReference type="RefSeq" id="WP_123218123.1">
    <property type="nucleotide sequence ID" value="NZ_RJTM01000170.1"/>
</dbReference>
<dbReference type="Pfam" id="PF13589">
    <property type="entry name" value="HATPase_c_3"/>
    <property type="match status" value="1"/>
</dbReference>
<dbReference type="SUPFAM" id="SSF55874">
    <property type="entry name" value="ATPase domain of HSP90 chaperone/DNA topoisomerase II/histidine kinase"/>
    <property type="match status" value="1"/>
</dbReference>
<dbReference type="Gene3D" id="3.30.565.10">
    <property type="entry name" value="Histidine kinase-like ATPase, C-terminal domain"/>
    <property type="match status" value="1"/>
</dbReference>
<evidence type="ECO:0000313" key="2">
    <source>
        <dbReference type="Proteomes" id="UP000267469"/>
    </source>
</evidence>
<dbReference type="OrthoDB" id="9813438at2"/>
<dbReference type="EMBL" id="RJTM01000170">
    <property type="protein sequence ID" value="RNL75240.1"/>
    <property type="molecule type" value="Genomic_DNA"/>
</dbReference>
<organism evidence="1 2">
    <name type="scientific">Sinomicrobium pectinilyticum</name>
    <dbReference type="NCBI Taxonomy" id="1084421"/>
    <lineage>
        <taxon>Bacteria</taxon>
        <taxon>Pseudomonadati</taxon>
        <taxon>Bacteroidota</taxon>
        <taxon>Flavobacteriia</taxon>
        <taxon>Flavobacteriales</taxon>
        <taxon>Flavobacteriaceae</taxon>
        <taxon>Sinomicrobium</taxon>
    </lineage>
</organism>
<dbReference type="Proteomes" id="UP000267469">
    <property type="component" value="Unassembled WGS sequence"/>
</dbReference>
<proteinExistence type="predicted"/>
<protein>
    <submittedName>
        <fullName evidence="1">ATP-binding protein</fullName>
    </submittedName>
</protein>
<gene>
    <name evidence="1" type="ORF">ED312_21700</name>
</gene>
<dbReference type="GO" id="GO:0005524">
    <property type="term" value="F:ATP binding"/>
    <property type="evidence" value="ECO:0007669"/>
    <property type="project" value="UniProtKB-KW"/>
</dbReference>
<sequence length="487" mass="56140">MITDYSKYPTADAAPIAVNMLESFRAVGYSMEAAVADILDNSISAGAKNIWIDFDWNGAATTFSLKDDGCGMTNDELINAMRPGSRDPNEERDVNDLGRFGLGLKTASFSQCRKYTVISKKQSKEPVFWTWDLDYVYHHAKEWKLIASLPNGNWQEQIQNLSSGTIVIWQDLDHLLKGIAAENQKAYNKFLQTMERVKKHIATVFHRYIEGNKIKIFFSGREVEAWNPFLIHHTATQNFPEEPLHNGKIIVRGFVLPHKSKLTPEEFRNAEGVRGWNAQQGFYVYRNERMLVSGEWLGLFRKEEHFKLARIMIDLPNSLDGEWQIDIKKSVARAPFGLKDNLKAYASQVKAQAVEVYRHRGKVVQRNSGTQYFQPVWIEKQKDGKRYYEINQEHPFITSMDIKTIKPLLRLLEETLPVPLIVINESENPDSFFRPFEKMAASNELKELLKTVYKSLLNNNNNTPEQAKSRLLLIEPFNEYPELIECL</sequence>
<dbReference type="AlphaFoldDB" id="A0A3N0DHT6"/>
<dbReference type="InterPro" id="IPR036890">
    <property type="entry name" value="HATPase_C_sf"/>
</dbReference>